<accession>A0A2P8D1D8</accession>
<evidence type="ECO:0000313" key="1">
    <source>
        <dbReference type="EMBL" id="PSK91028.1"/>
    </source>
</evidence>
<reference evidence="1 2" key="1">
    <citation type="submission" date="2018-03" db="EMBL/GenBank/DDBJ databases">
        <title>Genomic Encyclopedia of Type Strains, Phase III (KMG-III): the genomes of soil and plant-associated and newly described type strains.</title>
        <authorList>
            <person name="Whitman W."/>
        </authorList>
    </citation>
    <scope>NUCLEOTIDE SEQUENCE [LARGE SCALE GENOMIC DNA]</scope>
    <source>
        <strain evidence="1 2">CGMCC 1.12700</strain>
    </source>
</reference>
<dbReference type="EMBL" id="PYGD01000006">
    <property type="protein sequence ID" value="PSK91028.1"/>
    <property type="molecule type" value="Genomic_DNA"/>
</dbReference>
<dbReference type="Proteomes" id="UP000240572">
    <property type="component" value="Unassembled WGS sequence"/>
</dbReference>
<proteinExistence type="predicted"/>
<keyword evidence="2" id="KW-1185">Reference proteome</keyword>
<organism evidence="1 2">
    <name type="scientific">Taibaiella chishuiensis</name>
    <dbReference type="NCBI Taxonomy" id="1434707"/>
    <lineage>
        <taxon>Bacteria</taxon>
        <taxon>Pseudomonadati</taxon>
        <taxon>Bacteroidota</taxon>
        <taxon>Chitinophagia</taxon>
        <taxon>Chitinophagales</taxon>
        <taxon>Chitinophagaceae</taxon>
        <taxon>Taibaiella</taxon>
    </lineage>
</organism>
<evidence type="ECO:0000313" key="2">
    <source>
        <dbReference type="Proteomes" id="UP000240572"/>
    </source>
</evidence>
<comment type="caution">
    <text evidence="1">The sequence shown here is derived from an EMBL/GenBank/DDBJ whole genome shotgun (WGS) entry which is preliminary data.</text>
</comment>
<dbReference type="OrthoDB" id="648314at2"/>
<dbReference type="RefSeq" id="WP_106523639.1">
    <property type="nucleotide sequence ID" value="NZ_PYGD01000006.1"/>
</dbReference>
<dbReference type="AlphaFoldDB" id="A0A2P8D1D8"/>
<sequence length="247" mass="29415">MQRPYKITYKTYFNDRLKEVDFHGEQTYPLYIQVTYRKKTIFFKSYYFDLLSQERYAYKIGRKVIAPKLKDVIGFELKLIQLIVEQLGDAITLEAFKEAYNFYGQDLCSYAEKMLVPNLFLYFKDIDCSSFAWAVAAFNQKKNVLYDLLLDMKKLFTDDAWKRLIQYGDSVTIAYLEMYAFVISKRKKPYWLLTVMEWEKEEVAEEFRAYLSGVEIRGEEQDRILKSMNKLIAYVKEEVANGTLNIH</sequence>
<name>A0A2P8D1D8_9BACT</name>
<protein>
    <submittedName>
        <fullName evidence="1">Uncharacterized protein</fullName>
    </submittedName>
</protein>
<gene>
    <name evidence="1" type="ORF">B0I18_10638</name>
</gene>